<feature type="region of interest" description="Disordered" evidence="1">
    <location>
        <begin position="569"/>
        <end position="606"/>
    </location>
</feature>
<organism evidence="2">
    <name type="scientific">Siphoviridae sp. ctEw721</name>
    <dbReference type="NCBI Taxonomy" id="2825400"/>
    <lineage>
        <taxon>Viruses</taxon>
        <taxon>Duplodnaviria</taxon>
        <taxon>Heunggongvirae</taxon>
        <taxon>Uroviricota</taxon>
        <taxon>Caudoviricetes</taxon>
    </lineage>
</organism>
<reference evidence="2" key="1">
    <citation type="journal article" date="2021" name="Proc. Natl. Acad. Sci. U.S.A.">
        <title>A Catalog of Tens of Thousands of Viruses from Human Metagenomes Reveals Hidden Associations with Chronic Diseases.</title>
        <authorList>
            <person name="Tisza M.J."/>
            <person name="Buck C.B."/>
        </authorList>
    </citation>
    <scope>NUCLEOTIDE SEQUENCE</scope>
    <source>
        <strain evidence="2">CtEw721</strain>
    </source>
</reference>
<sequence>MADQTIKKRGRPRKIAVDEDKKILTDNASETLMMEQKSAAGTNGRVTINQVAESLFSLYGSVLGSYNGQWGSNNINLYNPFLQNSRLKMINASPVTETPEEIAQALKDPGSHEEELKSVSAGLSARQYLYYKILREACDVPMYKSYFLPETLEDASEYTSKKFREEEAFVEEWKDRLDPQALFKRIGMEVKREGKPSYIFRQCIYEDEGKKRVKYVTFQKLPAAYTKLTGIGEHGYIASFNLMVFMNPAFSPLQYPEFIRKIWADIIDGGIVYRDNKGNYAVDANKLAQFTYDDEGQERKGTIETVKQAASTVYLYWVQLPQDLCFTFMSDGSNAWSVPDTIGLFSDLQELSDYSTLAGLIASSPLTAVLTGQAEFVDGARPGQDETKIRPTTLEAFQNLFNSMVSGNINAFFGPFKDMKLQSLPNIPNSSDIKTKAVQNFISSAGEGGLIVATDKPSVAMIKGAQMLAESQYDYVTRQIETATNIVLEKWCGCKYKWKLKLWGGIYTFDSQVKNMKELASSGATFVLPRLASAYDMSLRQVRGVSSYIDENKLYDKFKTLGWAQSTQNAQARSGSTQDSNGVGRTALDDTDIENDSTAQSRETGANITELKEDYVAQHICPLCGSEDVEDGHFLCSECEEKMELDGEE</sequence>
<protein>
    <submittedName>
        <fullName evidence="2">Portal protein</fullName>
    </submittedName>
</protein>
<dbReference type="EMBL" id="BK015914">
    <property type="protein sequence ID" value="DAF84960.1"/>
    <property type="molecule type" value="Genomic_DNA"/>
</dbReference>
<name>A0A8S5TS03_9CAUD</name>
<accession>A0A8S5TS03</accession>
<feature type="compositionally biased region" description="Polar residues" evidence="1">
    <location>
        <begin position="596"/>
        <end position="606"/>
    </location>
</feature>
<evidence type="ECO:0000313" key="2">
    <source>
        <dbReference type="EMBL" id="DAF84960.1"/>
    </source>
</evidence>
<proteinExistence type="predicted"/>
<feature type="compositionally biased region" description="Polar residues" evidence="1">
    <location>
        <begin position="569"/>
        <end position="583"/>
    </location>
</feature>
<evidence type="ECO:0000256" key="1">
    <source>
        <dbReference type="SAM" id="MobiDB-lite"/>
    </source>
</evidence>